<keyword evidence="1" id="KW-1133">Transmembrane helix</keyword>
<evidence type="ECO:0000313" key="2">
    <source>
        <dbReference type="EMBL" id="HJC23573.1"/>
    </source>
</evidence>
<accession>A0A9D2NEZ2</accession>
<feature type="transmembrane region" description="Helical" evidence="1">
    <location>
        <begin position="63"/>
        <end position="83"/>
    </location>
</feature>
<reference evidence="2" key="2">
    <citation type="submission" date="2021-04" db="EMBL/GenBank/DDBJ databases">
        <authorList>
            <person name="Gilroy R."/>
        </authorList>
    </citation>
    <scope>NUCLEOTIDE SEQUENCE</scope>
    <source>
        <strain evidence="2">USAMLcec2-132</strain>
    </source>
</reference>
<dbReference type="PANTHER" id="PTHR34821:SF3">
    <property type="entry name" value="MEMBRANE PROTEIN"/>
    <property type="match status" value="1"/>
</dbReference>
<dbReference type="Pfam" id="PF04657">
    <property type="entry name" value="DMT_YdcZ"/>
    <property type="match status" value="1"/>
</dbReference>
<dbReference type="AlphaFoldDB" id="A0A9D2NEZ2"/>
<dbReference type="GO" id="GO:0005886">
    <property type="term" value="C:plasma membrane"/>
    <property type="evidence" value="ECO:0007669"/>
    <property type="project" value="TreeGrafter"/>
</dbReference>
<feature type="transmembrane region" description="Helical" evidence="1">
    <location>
        <begin position="31"/>
        <end position="51"/>
    </location>
</feature>
<reference evidence="2" key="1">
    <citation type="journal article" date="2021" name="PeerJ">
        <title>Extensive microbial diversity within the chicken gut microbiome revealed by metagenomics and culture.</title>
        <authorList>
            <person name="Gilroy R."/>
            <person name="Ravi A."/>
            <person name="Getino M."/>
            <person name="Pursley I."/>
            <person name="Horton D.L."/>
            <person name="Alikhan N.F."/>
            <person name="Baker D."/>
            <person name="Gharbi K."/>
            <person name="Hall N."/>
            <person name="Watson M."/>
            <person name="Adriaenssens E.M."/>
            <person name="Foster-Nyarko E."/>
            <person name="Jarju S."/>
            <person name="Secka A."/>
            <person name="Antonio M."/>
            <person name="Oren A."/>
            <person name="Chaudhuri R.R."/>
            <person name="La Ragione R."/>
            <person name="Hildebrand F."/>
            <person name="Pallen M.J."/>
        </authorList>
    </citation>
    <scope>NUCLEOTIDE SEQUENCE</scope>
    <source>
        <strain evidence="2">USAMLcec2-132</strain>
    </source>
</reference>
<comment type="caution">
    <text evidence="2">The sequence shown here is derived from an EMBL/GenBank/DDBJ whole genome shotgun (WGS) entry which is preliminary data.</text>
</comment>
<proteinExistence type="predicted"/>
<keyword evidence="1" id="KW-0812">Transmembrane</keyword>
<dbReference type="InterPro" id="IPR006750">
    <property type="entry name" value="YdcZ"/>
</dbReference>
<gene>
    <name evidence="2" type="ORF">H9761_07715</name>
</gene>
<name>A0A9D2NEZ2_9FIRM</name>
<sequence length="146" mass="15739">MWGLIIALVSGALMSVQGVFNTQVTKASSIWAANCFVQFTALLVCIAAWAVTDRSSLLGVFQVQPKYMLLGGAIGAFITYTVIKSMDMLGPARAVMLIVVAQLLVAYLIELFGMFGVEKAAWDWRKAIGMALAIAGIVVFKWESQG</sequence>
<evidence type="ECO:0000256" key="1">
    <source>
        <dbReference type="SAM" id="Phobius"/>
    </source>
</evidence>
<dbReference type="EMBL" id="DWWS01000027">
    <property type="protein sequence ID" value="HJC23573.1"/>
    <property type="molecule type" value="Genomic_DNA"/>
</dbReference>
<dbReference type="PANTHER" id="PTHR34821">
    <property type="entry name" value="INNER MEMBRANE PROTEIN YDCZ"/>
    <property type="match status" value="1"/>
</dbReference>
<evidence type="ECO:0000313" key="3">
    <source>
        <dbReference type="Proteomes" id="UP000823891"/>
    </source>
</evidence>
<organism evidence="2 3">
    <name type="scientific">Candidatus Eisenbergiella merdavium</name>
    <dbReference type="NCBI Taxonomy" id="2838551"/>
    <lineage>
        <taxon>Bacteria</taxon>
        <taxon>Bacillati</taxon>
        <taxon>Bacillota</taxon>
        <taxon>Clostridia</taxon>
        <taxon>Lachnospirales</taxon>
        <taxon>Lachnospiraceae</taxon>
        <taxon>Eisenbergiella</taxon>
    </lineage>
</organism>
<protein>
    <submittedName>
        <fullName evidence="2">DMT family transporter</fullName>
    </submittedName>
</protein>
<keyword evidence="1" id="KW-0472">Membrane</keyword>
<dbReference type="Proteomes" id="UP000823891">
    <property type="component" value="Unassembled WGS sequence"/>
</dbReference>
<feature type="transmembrane region" description="Helical" evidence="1">
    <location>
        <begin position="95"/>
        <end position="117"/>
    </location>
</feature>
<feature type="transmembrane region" description="Helical" evidence="1">
    <location>
        <begin position="124"/>
        <end position="142"/>
    </location>
</feature>